<reference evidence="1 2" key="1">
    <citation type="submission" date="2024-01" db="EMBL/GenBank/DDBJ databases">
        <authorList>
            <person name="Waweru B."/>
        </authorList>
    </citation>
    <scope>NUCLEOTIDE SEQUENCE [LARGE SCALE GENOMIC DNA]</scope>
</reference>
<evidence type="ECO:0000313" key="1">
    <source>
        <dbReference type="EMBL" id="CAK7323435.1"/>
    </source>
</evidence>
<dbReference type="Proteomes" id="UP001314170">
    <property type="component" value="Unassembled WGS sequence"/>
</dbReference>
<name>A0AAV1QRJ2_9ROSI</name>
<accession>A0AAV1QRJ2</accession>
<organism evidence="1 2">
    <name type="scientific">Dovyalis caffra</name>
    <dbReference type="NCBI Taxonomy" id="77055"/>
    <lineage>
        <taxon>Eukaryota</taxon>
        <taxon>Viridiplantae</taxon>
        <taxon>Streptophyta</taxon>
        <taxon>Embryophyta</taxon>
        <taxon>Tracheophyta</taxon>
        <taxon>Spermatophyta</taxon>
        <taxon>Magnoliopsida</taxon>
        <taxon>eudicotyledons</taxon>
        <taxon>Gunneridae</taxon>
        <taxon>Pentapetalae</taxon>
        <taxon>rosids</taxon>
        <taxon>fabids</taxon>
        <taxon>Malpighiales</taxon>
        <taxon>Salicaceae</taxon>
        <taxon>Flacourtieae</taxon>
        <taxon>Dovyalis</taxon>
    </lineage>
</organism>
<dbReference type="AlphaFoldDB" id="A0AAV1QRJ2"/>
<proteinExistence type="predicted"/>
<comment type="caution">
    <text evidence="1">The sequence shown here is derived from an EMBL/GenBank/DDBJ whole genome shotgun (WGS) entry which is preliminary data.</text>
</comment>
<keyword evidence="2" id="KW-1185">Reference proteome</keyword>
<sequence length="147" mass="16180">MKGRSSKIGRIQQCDGPCPTTFTTLLCSFSISGKTTHLKVEIVISLSLRIGPETRAVRRAPPPGFNQPHTDSRAMHRNEAWPSPFLSIQSRIYKVTSHLLSDSLTVGRFQAGRIGQDVKVTLRECLTSSAAREVALFVLSAVLLFLD</sequence>
<protein>
    <submittedName>
        <fullName evidence="1">Uncharacterized protein</fullName>
    </submittedName>
</protein>
<gene>
    <name evidence="1" type="ORF">DCAF_LOCUS1064</name>
</gene>
<evidence type="ECO:0000313" key="2">
    <source>
        <dbReference type="Proteomes" id="UP001314170"/>
    </source>
</evidence>
<dbReference type="EMBL" id="CAWUPB010000112">
    <property type="protein sequence ID" value="CAK7323435.1"/>
    <property type="molecule type" value="Genomic_DNA"/>
</dbReference>